<comment type="caution">
    <text evidence="1">The sequence shown here is derived from an EMBL/GenBank/DDBJ whole genome shotgun (WGS) entry which is preliminary data.</text>
</comment>
<evidence type="ECO:0000313" key="2">
    <source>
        <dbReference type="Proteomes" id="UP000314294"/>
    </source>
</evidence>
<dbReference type="AlphaFoldDB" id="A0A4Z2EXZ7"/>
<accession>A0A4Z2EXZ7</accession>
<evidence type="ECO:0000313" key="1">
    <source>
        <dbReference type="EMBL" id="TNN33817.1"/>
    </source>
</evidence>
<name>A0A4Z2EXZ7_9TELE</name>
<keyword evidence="2" id="KW-1185">Reference proteome</keyword>
<organism evidence="1 2">
    <name type="scientific">Liparis tanakae</name>
    <name type="common">Tanaka's snailfish</name>
    <dbReference type="NCBI Taxonomy" id="230148"/>
    <lineage>
        <taxon>Eukaryota</taxon>
        <taxon>Metazoa</taxon>
        <taxon>Chordata</taxon>
        <taxon>Craniata</taxon>
        <taxon>Vertebrata</taxon>
        <taxon>Euteleostomi</taxon>
        <taxon>Actinopterygii</taxon>
        <taxon>Neopterygii</taxon>
        <taxon>Teleostei</taxon>
        <taxon>Neoteleostei</taxon>
        <taxon>Acanthomorphata</taxon>
        <taxon>Eupercaria</taxon>
        <taxon>Perciformes</taxon>
        <taxon>Cottioidei</taxon>
        <taxon>Cottales</taxon>
        <taxon>Liparidae</taxon>
        <taxon>Liparis</taxon>
    </lineage>
</organism>
<protein>
    <submittedName>
        <fullName evidence="1">Uncharacterized protein</fullName>
    </submittedName>
</protein>
<dbReference type="Proteomes" id="UP000314294">
    <property type="component" value="Unassembled WGS sequence"/>
</dbReference>
<proteinExistence type="predicted"/>
<dbReference type="EMBL" id="SRLO01002121">
    <property type="protein sequence ID" value="TNN33817.1"/>
    <property type="molecule type" value="Genomic_DNA"/>
</dbReference>
<gene>
    <name evidence="1" type="ORF">EYF80_056020</name>
</gene>
<sequence>MRKEEQEGASPPSRTVDVEARRARHDARLVLGRHGGDSSGCIEVSLAHLILSVLCVNDSFSLFQKICGEGTPVTRHSILTG</sequence>
<reference evidence="1 2" key="1">
    <citation type="submission" date="2019-03" db="EMBL/GenBank/DDBJ databases">
        <title>First draft genome of Liparis tanakae, snailfish: a comprehensive survey of snailfish specific genes.</title>
        <authorList>
            <person name="Kim W."/>
            <person name="Song I."/>
            <person name="Jeong J.-H."/>
            <person name="Kim D."/>
            <person name="Kim S."/>
            <person name="Ryu S."/>
            <person name="Song J.Y."/>
            <person name="Lee S.K."/>
        </authorList>
    </citation>
    <scope>NUCLEOTIDE SEQUENCE [LARGE SCALE GENOMIC DNA]</scope>
    <source>
        <tissue evidence="1">Muscle</tissue>
    </source>
</reference>